<dbReference type="Proteomes" id="UP000001056">
    <property type="component" value="Unassembled WGS sequence"/>
</dbReference>
<name>Q2H2C2_CHAGB</name>
<reference evidence="3" key="1">
    <citation type="journal article" date="2015" name="Genome Announc.">
        <title>Draft genome sequence of the cellulolytic fungus Chaetomium globosum.</title>
        <authorList>
            <person name="Cuomo C.A."/>
            <person name="Untereiner W.A."/>
            <person name="Ma L.-J."/>
            <person name="Grabherr M."/>
            <person name="Birren B.W."/>
        </authorList>
    </citation>
    <scope>NUCLEOTIDE SEQUENCE [LARGE SCALE GENOMIC DNA]</scope>
    <source>
        <strain evidence="3">ATCC 6205 / CBS 148.51 / DSM 1962 / NBRC 6347 / NRRL 1970</strain>
    </source>
</reference>
<dbReference type="AlphaFoldDB" id="Q2H2C2"/>
<proteinExistence type="predicted"/>
<dbReference type="OrthoDB" id="4578798at2759"/>
<dbReference type="VEuPathDB" id="FungiDB:CHGG_04074"/>
<evidence type="ECO:0000313" key="3">
    <source>
        <dbReference type="Proteomes" id="UP000001056"/>
    </source>
</evidence>
<protein>
    <submittedName>
        <fullName evidence="2">Uncharacterized protein</fullName>
    </submittedName>
</protein>
<organism evidence="2 3">
    <name type="scientific">Chaetomium globosum (strain ATCC 6205 / CBS 148.51 / DSM 1962 / NBRC 6347 / NRRL 1970)</name>
    <name type="common">Soil fungus</name>
    <dbReference type="NCBI Taxonomy" id="306901"/>
    <lineage>
        <taxon>Eukaryota</taxon>
        <taxon>Fungi</taxon>
        <taxon>Dikarya</taxon>
        <taxon>Ascomycota</taxon>
        <taxon>Pezizomycotina</taxon>
        <taxon>Sordariomycetes</taxon>
        <taxon>Sordariomycetidae</taxon>
        <taxon>Sordariales</taxon>
        <taxon>Chaetomiaceae</taxon>
        <taxon>Chaetomium</taxon>
    </lineage>
</organism>
<dbReference type="eggNOG" id="ENOG502RR6X">
    <property type="taxonomic scope" value="Eukaryota"/>
</dbReference>
<dbReference type="InParanoid" id="Q2H2C2"/>
<feature type="coiled-coil region" evidence="1">
    <location>
        <begin position="216"/>
        <end position="243"/>
    </location>
</feature>
<dbReference type="RefSeq" id="XP_001223288.1">
    <property type="nucleotide sequence ID" value="XM_001223287.1"/>
</dbReference>
<keyword evidence="1" id="KW-0175">Coiled coil</keyword>
<sequence>MGSRLDNGIAEVGGRWNAESVATPFDVTYCTDSEEDASNSFHGRDIAEPDRNIEGEHRESFDPPVPEQPYQKKTDATVGLVGSHTAAGNSMDSGYGSAVALAGQKDDTHHQDTGLESDLTDIKEWDKRTMYSDEGSISGADVTIYKVELADNLVAKVHELGAGGESLDRMVGVLPSLLKALALKLGQPGSSKSQRDVMYFLHKYRHDLTHMFKEAMLEQVENNTVLERQIERVDNEVISLQIKRWLASLDTQEFDDAVPTHKQTASLGDDVLTLPDDKELILPDRRGYREVIFDSEAYNALAIRLASEAFLTPLSDLDAMRVIRSKVLTTVPIEKYISRHEESTLLTMTIVVRWEPIAFLRDQYRDSEDFTELLERVITLTGSASNAQALPCSEYVAQTWPTAGPHILAAVSGAVQKRATVAKILPDGSEIEAEDSYGHFRLIAKGTADFIANATEVMAWLGAALRSSGDGIMKYCTPQILNCESVGRSTDYYCVIDFTMGPHVKTDVGGGCCWHNMFCDPVIVKGFPIRNRPRENTGLEIPLDMAASLMDAKRLHSFGGQFHLKGFSAMLTPTEISDGLAF</sequence>
<evidence type="ECO:0000313" key="2">
    <source>
        <dbReference type="EMBL" id="EAQ87455.1"/>
    </source>
</evidence>
<dbReference type="EMBL" id="CH408032">
    <property type="protein sequence ID" value="EAQ87455.1"/>
    <property type="molecule type" value="Genomic_DNA"/>
</dbReference>
<gene>
    <name evidence="2" type="ORF">CHGG_04074</name>
</gene>
<dbReference type="HOGENOM" id="CLU_468505_0_0_1"/>
<evidence type="ECO:0000256" key="1">
    <source>
        <dbReference type="SAM" id="Coils"/>
    </source>
</evidence>
<accession>Q2H2C2</accession>
<keyword evidence="3" id="KW-1185">Reference proteome</keyword>
<dbReference type="GeneID" id="4392616"/>